<dbReference type="VEuPathDB" id="FungiDB:BCV72DRAFT_317539"/>
<protein>
    <submittedName>
        <fullName evidence="1">Uncharacterized protein</fullName>
    </submittedName>
</protein>
<dbReference type="OrthoDB" id="2431049at2759"/>
<feature type="non-terminal residue" evidence="1">
    <location>
        <position position="1"/>
    </location>
</feature>
<name>A0A1X0QS81_RHIZD</name>
<dbReference type="AlphaFoldDB" id="A0A1X0QS81"/>
<dbReference type="EMBL" id="KV922042">
    <property type="protein sequence ID" value="ORE02597.1"/>
    <property type="molecule type" value="Genomic_DNA"/>
</dbReference>
<dbReference type="Gene3D" id="3.90.1150.80">
    <property type="match status" value="1"/>
</dbReference>
<dbReference type="Proteomes" id="UP000242414">
    <property type="component" value="Unassembled WGS sequence"/>
</dbReference>
<accession>A0A1X0QS81</accession>
<proteinExistence type="predicted"/>
<organism evidence="1">
    <name type="scientific">Rhizopus microsporus var. microsporus</name>
    <dbReference type="NCBI Taxonomy" id="86635"/>
    <lineage>
        <taxon>Eukaryota</taxon>
        <taxon>Fungi</taxon>
        <taxon>Fungi incertae sedis</taxon>
        <taxon>Mucoromycota</taxon>
        <taxon>Mucoromycotina</taxon>
        <taxon>Mucoromycetes</taxon>
        <taxon>Mucorales</taxon>
        <taxon>Mucorineae</taxon>
        <taxon>Rhizopodaceae</taxon>
        <taxon>Rhizopus</taxon>
    </lineage>
</organism>
<gene>
    <name evidence="1" type="ORF">BCV72DRAFT_317539</name>
</gene>
<dbReference type="InterPro" id="IPR038608">
    <property type="entry name" value="Csm1/Pcs1_C_sf"/>
</dbReference>
<sequence length="126" mass="14864">LLNEKMQKLEETIGKLVEEDPDTPVKSGSKEIFEFKSRRKVFFNILMSNNKRLQLENKILSELTGLAIKETRTKQNGAQQRNTSIFPHLPDYLRIDIEFNRDQLSRFFWRSLAALYKQETNEENGE</sequence>
<reference evidence="1" key="1">
    <citation type="journal article" date="2016" name="Proc. Natl. Acad. Sci. U.S.A.">
        <title>Lipid metabolic changes in an early divergent fungus govern the establishment of a mutualistic symbiosis with endobacteria.</title>
        <authorList>
            <person name="Lastovetsky O.A."/>
            <person name="Gaspar M.L."/>
            <person name="Mondo S.J."/>
            <person name="LaButti K.M."/>
            <person name="Sandor L."/>
            <person name="Grigoriev I.V."/>
            <person name="Henry S.A."/>
            <person name="Pawlowska T.E."/>
        </authorList>
    </citation>
    <scope>NUCLEOTIDE SEQUENCE [LARGE SCALE GENOMIC DNA]</scope>
    <source>
        <strain evidence="1">ATCC 52814</strain>
    </source>
</reference>
<evidence type="ECO:0000313" key="1">
    <source>
        <dbReference type="EMBL" id="ORE02597.1"/>
    </source>
</evidence>